<evidence type="ECO:0000313" key="13">
    <source>
        <dbReference type="EMBL" id="KIC72808.1"/>
    </source>
</evidence>
<dbReference type="SUPFAM" id="SSF109604">
    <property type="entry name" value="HD-domain/PDEase-like"/>
    <property type="match status" value="1"/>
</dbReference>
<comment type="subcellular location">
    <subcellularLocation>
        <location evidence="1 11">Cytoplasm</location>
    </subcellularLocation>
</comment>
<proteinExistence type="inferred from homology"/>
<dbReference type="PANTHER" id="PTHR30075:SF2">
    <property type="entry name" value="GLYCINE--TRNA LIGASE, CHLOROPLASTIC_MITOCHONDRIAL 2"/>
    <property type="match status" value="1"/>
</dbReference>
<evidence type="ECO:0000313" key="14">
    <source>
        <dbReference type="Proteomes" id="UP000031465"/>
    </source>
</evidence>
<evidence type="ECO:0000256" key="2">
    <source>
        <dbReference type="ARBA" id="ARBA00008226"/>
    </source>
</evidence>
<dbReference type="GO" id="GO:0006426">
    <property type="term" value="P:glycyl-tRNA aminoacylation"/>
    <property type="evidence" value="ECO:0007669"/>
    <property type="project" value="UniProtKB-UniRule"/>
</dbReference>
<dbReference type="Gene3D" id="3.30.930.10">
    <property type="entry name" value="Bira Bifunctional Protein, Domain 2"/>
    <property type="match status" value="1"/>
</dbReference>
<keyword evidence="3 11" id="KW-0963">Cytoplasm</keyword>
<dbReference type="InterPro" id="IPR015944">
    <property type="entry name" value="Gly-tRNA-synth_bsu"/>
</dbReference>
<comment type="similarity">
    <text evidence="2 11">Belongs to the class-II aminoacyl-tRNA synthetase family.</text>
</comment>
<dbReference type="SUPFAM" id="SSF55681">
    <property type="entry name" value="Class II aaRS and biotin synthetases"/>
    <property type="match status" value="1"/>
</dbReference>
<dbReference type="GO" id="GO:0004820">
    <property type="term" value="F:glycine-tRNA ligase activity"/>
    <property type="evidence" value="ECO:0007669"/>
    <property type="project" value="UniProtKB-UniRule"/>
</dbReference>
<reference evidence="13 14" key="1">
    <citation type="journal article" date="2014" name="Mol. Biol. Evol.">
        <title>Massive expansion of Ubiquitination-related gene families within the Chlamydiae.</title>
        <authorList>
            <person name="Domman D."/>
            <person name="Collingro A."/>
            <person name="Lagkouvardos I."/>
            <person name="Gehre L."/>
            <person name="Weinmaier T."/>
            <person name="Rattei T."/>
            <person name="Subtil A."/>
            <person name="Horn M."/>
        </authorList>
    </citation>
    <scope>NUCLEOTIDE SEQUENCE [LARGE SCALE GENOMIC DNA]</scope>
    <source>
        <strain evidence="13 14">EI2</strain>
    </source>
</reference>
<dbReference type="FunFam" id="3.30.930.10:FF:000006">
    <property type="entry name" value="Glycine--tRNA ligase alpha subunit"/>
    <property type="match status" value="1"/>
</dbReference>
<name>A0A0C1HDG5_9BACT</name>
<evidence type="ECO:0000256" key="9">
    <source>
        <dbReference type="ARBA" id="ARBA00047937"/>
    </source>
</evidence>
<dbReference type="EC" id="6.1.1.14" evidence="11"/>
<comment type="subunit">
    <text evidence="11">Tetramer of two alpha and two beta subunits.</text>
</comment>
<dbReference type="InterPro" id="IPR002310">
    <property type="entry name" value="Gly-tRNA_ligase_asu"/>
</dbReference>
<dbReference type="Proteomes" id="UP000031465">
    <property type="component" value="Unassembled WGS sequence"/>
</dbReference>
<gene>
    <name evidence="13" type="primary">glyQS</name>
    <name evidence="10" type="synonym">glyQ</name>
    <name evidence="11" type="synonym">glyS</name>
    <name evidence="13" type="ORF">DB44_CA00200</name>
</gene>
<keyword evidence="6 11" id="KW-0067">ATP-binding</keyword>
<accession>A0A0C1HDG5</accession>
<dbReference type="EMBL" id="JSAN01000047">
    <property type="protein sequence ID" value="KIC72808.1"/>
    <property type="molecule type" value="Genomic_DNA"/>
</dbReference>
<dbReference type="NCBIfam" id="NF006827">
    <property type="entry name" value="PRK09348.1"/>
    <property type="match status" value="1"/>
</dbReference>
<dbReference type="GO" id="GO:0006420">
    <property type="term" value="P:arginyl-tRNA aminoacylation"/>
    <property type="evidence" value="ECO:0007669"/>
    <property type="project" value="InterPro"/>
</dbReference>
<keyword evidence="4 11" id="KW-0436">Ligase</keyword>
<dbReference type="GO" id="GO:0004814">
    <property type="term" value="F:arginine-tRNA ligase activity"/>
    <property type="evidence" value="ECO:0007669"/>
    <property type="project" value="InterPro"/>
</dbReference>
<dbReference type="PRINTS" id="PR01044">
    <property type="entry name" value="TRNASYNTHGA"/>
</dbReference>
<keyword evidence="5 11" id="KW-0547">Nucleotide-binding</keyword>
<dbReference type="InterPro" id="IPR006194">
    <property type="entry name" value="Gly-tRNA-synth_heterodimer"/>
</dbReference>
<dbReference type="Pfam" id="PF02091">
    <property type="entry name" value="tRNA-synt_2e"/>
    <property type="match status" value="1"/>
</dbReference>
<organism evidence="13 14">
    <name type="scientific">Candidatus Protochlamydia amoebophila</name>
    <dbReference type="NCBI Taxonomy" id="362787"/>
    <lineage>
        <taxon>Bacteria</taxon>
        <taxon>Pseudomonadati</taxon>
        <taxon>Chlamydiota</taxon>
        <taxon>Chlamydiia</taxon>
        <taxon>Parachlamydiales</taxon>
        <taxon>Parachlamydiaceae</taxon>
        <taxon>Candidatus Protochlamydia</taxon>
    </lineage>
</organism>
<dbReference type="GO" id="GO:0005829">
    <property type="term" value="C:cytosol"/>
    <property type="evidence" value="ECO:0007669"/>
    <property type="project" value="TreeGrafter"/>
</dbReference>
<evidence type="ECO:0000256" key="10">
    <source>
        <dbReference type="HAMAP-Rule" id="MF_00254"/>
    </source>
</evidence>
<sequence>MTNSIKTAFDLNGSTLACRIFMLTFQEFLRTLSTFWEKQGCIIHQGYDLEVGAGTFNPATFLRSLGPEPYRAAYIEPCRRPADGRYGTNPNRLQHYFQYQVILKPSPLNMQELYLQSLEAVGFNLQEHDIRFVHDDWEAPTQGAWGLGWEVWMDGMEITQFTYFQAIGGIELRPITGEITYGIERLAMYLQQVDSIFDLKWNDELTYGDVYQRNEVEWSHYNFEKASTSMWFRHFDDYENEAKQLIANNLSIPAYDFVMKASHAFNLLDARGVISVTERTGYIGRIRELAKQVAESYIKSREEQGFPLLKHVNPSSSISQPCSKIAEDLINVHPDDKDDFVIEIGSQELPASFVSIGGQNLERALRSLLEKEGISFERIVVYGTPRRIAVYIYQLSKGKPSQTIEKKGPPVEQAYQVDGTIKVAGEGFFRSLGMTAPTLAAIQNHEISGIEIRPIKGINYLFGSVKQEGRATASILAEKLPLLIGSLDFPKKMRWADLEITYARPLEWVLALFGKDIIPFAIGNLFSDRITYGHRQLSPQAIHLDHAKNYLKSLHQHSVMADPNEREESILEQLSNLEKQEQIQIIEKNRVIPHVLNLVEWPYLTISTFREEFLKVPKEVLISEMVEHQKYFPVTDSNGTLKNLFVITANIIPTEQIKQGNQKVLSARLSDGVFLYEEDLKVPLASFNEKLKKVTFQKELGTVYQKVERIIQHAKVLQTLLGISTPILVERAALLSKADLASNMVYEFPELQGTIGRYYALANREEAEIAQAIDEHWMPRGENAPLPETETGTIISLADKLDNLIGCFSIGLKPTSSSDPYALRRQVLGVIKMLIKGQYSLHLEECLEKCISHFPTHIVKDKKQMTQDILSFITNRIKTVFQDYGFHKDEIEASLANGCQDIYDTFCRVKALHNFRQGSASQFHSLYEVYKRAKGQLNGYQTSNISAELLKEPAEQNLYSLLDRQQKAFAKAIKKKDYNQAYALIATMQPALADLFEQVKILADEPQIRDNRLALLKQVFNFFEEMLDFSKIQEKNSLLN</sequence>
<feature type="domain" description="DALR anticodon binding" evidence="12">
    <location>
        <begin position="942"/>
        <end position="1032"/>
    </location>
</feature>
<dbReference type="CDD" id="cd00733">
    <property type="entry name" value="GlyRS_alpha_core"/>
    <property type="match status" value="1"/>
</dbReference>
<dbReference type="HAMAP" id="MF_00255">
    <property type="entry name" value="Gly_tRNA_synth_beta"/>
    <property type="match status" value="1"/>
</dbReference>
<dbReference type="PROSITE" id="PS50861">
    <property type="entry name" value="AA_TRNA_LIGASE_II_GLYAB"/>
    <property type="match status" value="2"/>
</dbReference>
<evidence type="ECO:0000256" key="5">
    <source>
        <dbReference type="ARBA" id="ARBA00022741"/>
    </source>
</evidence>
<evidence type="ECO:0000256" key="6">
    <source>
        <dbReference type="ARBA" id="ARBA00022840"/>
    </source>
</evidence>
<dbReference type="PANTHER" id="PTHR30075">
    <property type="entry name" value="GLYCYL-TRNA SYNTHETASE"/>
    <property type="match status" value="1"/>
</dbReference>
<evidence type="ECO:0000256" key="11">
    <source>
        <dbReference type="HAMAP-Rule" id="MF_00255"/>
    </source>
</evidence>
<dbReference type="GO" id="GO:0005524">
    <property type="term" value="F:ATP binding"/>
    <property type="evidence" value="ECO:0007669"/>
    <property type="project" value="UniProtKB-UniRule"/>
</dbReference>
<dbReference type="InterPro" id="IPR008909">
    <property type="entry name" value="DALR_anticod-bd"/>
</dbReference>
<keyword evidence="7 11" id="KW-0648">Protein biosynthesis</keyword>
<dbReference type="HAMAP" id="MF_00254">
    <property type="entry name" value="Gly_tRNA_synth_alpha"/>
    <property type="match status" value="1"/>
</dbReference>
<dbReference type="InterPro" id="IPR045864">
    <property type="entry name" value="aa-tRNA-synth_II/BPL/LPL"/>
</dbReference>
<keyword evidence="8 11" id="KW-0030">Aminoacyl-tRNA synthetase</keyword>
<dbReference type="Pfam" id="PF02092">
    <property type="entry name" value="tRNA_synt_2f"/>
    <property type="match status" value="1"/>
</dbReference>
<evidence type="ECO:0000256" key="4">
    <source>
        <dbReference type="ARBA" id="ARBA00022598"/>
    </source>
</evidence>
<protein>
    <recommendedName>
        <fullName evidence="10 11">Multifunctional fusion protein</fullName>
    </recommendedName>
    <domain>
        <recommendedName>
            <fullName evidence="11">Glycine--tRNA ligase beta subunit</fullName>
            <ecNumber evidence="11">6.1.1.14</ecNumber>
        </recommendedName>
        <alternativeName>
            <fullName evidence="11">Glycyl-tRNA synthetase beta subunit</fullName>
            <shortName evidence="11">GlyRS</shortName>
        </alternativeName>
    </domain>
    <domain>
        <recommendedName>
            <fullName evidence="10">Glycine--tRNA ligase alpha subunit</fullName>
        </recommendedName>
        <alternativeName>
            <fullName evidence="10">Glycyl-tRNA synthetase alpha subunit</fullName>
        </alternativeName>
    </domain>
</protein>
<evidence type="ECO:0000256" key="7">
    <source>
        <dbReference type="ARBA" id="ARBA00022917"/>
    </source>
</evidence>
<dbReference type="NCBIfam" id="TIGR00211">
    <property type="entry name" value="glyS"/>
    <property type="match status" value="1"/>
</dbReference>
<evidence type="ECO:0000256" key="8">
    <source>
        <dbReference type="ARBA" id="ARBA00023146"/>
    </source>
</evidence>
<evidence type="ECO:0000256" key="1">
    <source>
        <dbReference type="ARBA" id="ARBA00004496"/>
    </source>
</evidence>
<dbReference type="NCBIfam" id="NF011499">
    <property type="entry name" value="PRK14908.1"/>
    <property type="match status" value="1"/>
</dbReference>
<dbReference type="PATRIC" id="fig|362787.3.peg.767"/>
<comment type="catalytic activity">
    <reaction evidence="9 11">
        <text>tRNA(Gly) + glycine + ATP = glycyl-tRNA(Gly) + AMP + diphosphate</text>
        <dbReference type="Rhea" id="RHEA:16013"/>
        <dbReference type="Rhea" id="RHEA-COMP:9664"/>
        <dbReference type="Rhea" id="RHEA-COMP:9683"/>
        <dbReference type="ChEBI" id="CHEBI:30616"/>
        <dbReference type="ChEBI" id="CHEBI:33019"/>
        <dbReference type="ChEBI" id="CHEBI:57305"/>
        <dbReference type="ChEBI" id="CHEBI:78442"/>
        <dbReference type="ChEBI" id="CHEBI:78522"/>
        <dbReference type="ChEBI" id="CHEBI:456215"/>
        <dbReference type="EC" id="6.1.1.14"/>
    </reaction>
</comment>
<comment type="caution">
    <text evidence="13">The sequence shown here is derived from an EMBL/GenBank/DDBJ whole genome shotgun (WGS) entry which is preliminary data.</text>
</comment>
<dbReference type="Pfam" id="PF05746">
    <property type="entry name" value="DALR_1"/>
    <property type="match status" value="1"/>
</dbReference>
<evidence type="ECO:0000259" key="12">
    <source>
        <dbReference type="Pfam" id="PF05746"/>
    </source>
</evidence>
<dbReference type="AlphaFoldDB" id="A0A0C1HDG5"/>
<dbReference type="NCBIfam" id="TIGR00388">
    <property type="entry name" value="glyQ"/>
    <property type="match status" value="1"/>
</dbReference>
<evidence type="ECO:0000256" key="3">
    <source>
        <dbReference type="ARBA" id="ARBA00022490"/>
    </source>
</evidence>
<dbReference type="Gene3D" id="1.20.58.180">
    <property type="entry name" value="Class II aaRS and biotin synthetases, domain 2"/>
    <property type="match status" value="1"/>
</dbReference>